<keyword evidence="3" id="KW-1185">Reference proteome</keyword>
<dbReference type="Pfam" id="PF01381">
    <property type="entry name" value="HTH_3"/>
    <property type="match status" value="1"/>
</dbReference>
<sequence length="122" mass="14235">MGEHLKKKQFELKISQNEMARRIGVDPENIINWNLRGREPHITFCPRIIQFLEYNPFPADTSTLTGRLKMYRIEHGLSQRAFAELSGLDESSICVWEKNEKQPVPSKRKILENILNQKEPSS</sequence>
<accession>A0A2S7SYC2</accession>
<dbReference type="Proteomes" id="UP000239872">
    <property type="component" value="Unassembled WGS sequence"/>
</dbReference>
<dbReference type="Gene3D" id="1.10.260.40">
    <property type="entry name" value="lambda repressor-like DNA-binding domains"/>
    <property type="match status" value="2"/>
</dbReference>
<organism evidence="2 3">
    <name type="scientific">Flavipsychrobacter stenotrophus</name>
    <dbReference type="NCBI Taxonomy" id="2077091"/>
    <lineage>
        <taxon>Bacteria</taxon>
        <taxon>Pseudomonadati</taxon>
        <taxon>Bacteroidota</taxon>
        <taxon>Chitinophagia</taxon>
        <taxon>Chitinophagales</taxon>
        <taxon>Chitinophagaceae</taxon>
        <taxon>Flavipsychrobacter</taxon>
    </lineage>
</organism>
<protein>
    <submittedName>
        <fullName evidence="2">Transcriptional regulator</fullName>
    </submittedName>
</protein>
<dbReference type="EMBL" id="PPSL01000002">
    <property type="protein sequence ID" value="PQJ11943.1"/>
    <property type="molecule type" value="Genomic_DNA"/>
</dbReference>
<comment type="caution">
    <text evidence="2">The sequence shown here is derived from an EMBL/GenBank/DDBJ whole genome shotgun (WGS) entry which is preliminary data.</text>
</comment>
<dbReference type="SUPFAM" id="SSF47413">
    <property type="entry name" value="lambda repressor-like DNA-binding domains"/>
    <property type="match status" value="2"/>
</dbReference>
<evidence type="ECO:0000313" key="3">
    <source>
        <dbReference type="Proteomes" id="UP000239872"/>
    </source>
</evidence>
<evidence type="ECO:0000313" key="2">
    <source>
        <dbReference type="EMBL" id="PQJ11943.1"/>
    </source>
</evidence>
<name>A0A2S7SYC2_9BACT</name>
<dbReference type="InterPro" id="IPR001387">
    <property type="entry name" value="Cro/C1-type_HTH"/>
</dbReference>
<dbReference type="PROSITE" id="PS50943">
    <property type="entry name" value="HTH_CROC1"/>
    <property type="match status" value="1"/>
</dbReference>
<dbReference type="InterPro" id="IPR010982">
    <property type="entry name" value="Lambda_DNA-bd_dom_sf"/>
</dbReference>
<feature type="domain" description="HTH cro/C1-type" evidence="1">
    <location>
        <begin position="68"/>
        <end position="122"/>
    </location>
</feature>
<proteinExistence type="predicted"/>
<dbReference type="CDD" id="cd00093">
    <property type="entry name" value="HTH_XRE"/>
    <property type="match status" value="1"/>
</dbReference>
<gene>
    <name evidence="2" type="ORF">CJD36_009125</name>
</gene>
<reference evidence="2 3" key="1">
    <citation type="submission" date="2018-01" db="EMBL/GenBank/DDBJ databases">
        <title>A novel member of the phylum Bacteroidetes isolated from glacier ice.</title>
        <authorList>
            <person name="Liu Q."/>
            <person name="Xin Y.-H."/>
        </authorList>
    </citation>
    <scope>NUCLEOTIDE SEQUENCE [LARGE SCALE GENOMIC DNA]</scope>
    <source>
        <strain evidence="2 3">RB1R16</strain>
    </source>
</reference>
<dbReference type="AlphaFoldDB" id="A0A2S7SYC2"/>
<dbReference type="GO" id="GO:0003677">
    <property type="term" value="F:DNA binding"/>
    <property type="evidence" value="ECO:0007669"/>
    <property type="project" value="InterPro"/>
</dbReference>
<evidence type="ECO:0000259" key="1">
    <source>
        <dbReference type="PROSITE" id="PS50943"/>
    </source>
</evidence>